<evidence type="ECO:0000256" key="1">
    <source>
        <dbReference type="SAM" id="MobiDB-lite"/>
    </source>
</evidence>
<gene>
    <name evidence="2" type="ORF">TWF696_008201</name>
</gene>
<organism evidence="2 3">
    <name type="scientific">Orbilia brochopaga</name>
    <dbReference type="NCBI Taxonomy" id="3140254"/>
    <lineage>
        <taxon>Eukaryota</taxon>
        <taxon>Fungi</taxon>
        <taxon>Dikarya</taxon>
        <taxon>Ascomycota</taxon>
        <taxon>Pezizomycotina</taxon>
        <taxon>Orbiliomycetes</taxon>
        <taxon>Orbiliales</taxon>
        <taxon>Orbiliaceae</taxon>
        <taxon>Orbilia</taxon>
    </lineage>
</organism>
<feature type="compositionally biased region" description="Polar residues" evidence="1">
    <location>
        <begin position="30"/>
        <end position="41"/>
    </location>
</feature>
<feature type="compositionally biased region" description="Polar residues" evidence="1">
    <location>
        <begin position="64"/>
        <end position="76"/>
    </location>
</feature>
<feature type="compositionally biased region" description="Polar residues" evidence="1">
    <location>
        <begin position="210"/>
        <end position="223"/>
    </location>
</feature>
<dbReference type="Proteomes" id="UP001375240">
    <property type="component" value="Unassembled WGS sequence"/>
</dbReference>
<feature type="region of interest" description="Disordered" evidence="1">
    <location>
        <begin position="1"/>
        <end position="84"/>
    </location>
</feature>
<evidence type="ECO:0000313" key="3">
    <source>
        <dbReference type="Proteomes" id="UP001375240"/>
    </source>
</evidence>
<evidence type="ECO:0000313" key="2">
    <source>
        <dbReference type="EMBL" id="KAK6341111.1"/>
    </source>
</evidence>
<protein>
    <submittedName>
        <fullName evidence="2">Uncharacterized protein</fullName>
    </submittedName>
</protein>
<dbReference type="EMBL" id="JAVHNQ010000007">
    <property type="protein sequence ID" value="KAK6341111.1"/>
    <property type="molecule type" value="Genomic_DNA"/>
</dbReference>
<name>A0AAV9UJ27_9PEZI</name>
<feature type="region of interest" description="Disordered" evidence="1">
    <location>
        <begin position="202"/>
        <end position="223"/>
    </location>
</feature>
<comment type="caution">
    <text evidence="2">The sequence shown here is derived from an EMBL/GenBank/DDBJ whole genome shotgun (WGS) entry which is preliminary data.</text>
</comment>
<reference evidence="2 3" key="1">
    <citation type="submission" date="2019-10" db="EMBL/GenBank/DDBJ databases">
        <authorList>
            <person name="Palmer J.M."/>
        </authorList>
    </citation>
    <scope>NUCLEOTIDE SEQUENCE [LARGE SCALE GENOMIC DNA]</scope>
    <source>
        <strain evidence="2 3">TWF696</strain>
    </source>
</reference>
<keyword evidence="3" id="KW-1185">Reference proteome</keyword>
<feature type="compositionally biased region" description="Basic and acidic residues" evidence="1">
    <location>
        <begin position="18"/>
        <end position="27"/>
    </location>
</feature>
<accession>A0AAV9UJ27</accession>
<dbReference type="AlphaFoldDB" id="A0AAV9UJ27"/>
<proteinExistence type="predicted"/>
<sequence>MASQARKGFEGHLSSACAEHERTENKPCESATNTEGTSTIDSALVGAPGESARNEGKSGDGETTETVSISAPQSAPQKRRPRRYRVPLEIPLSTIPKSPTHMPDGRPIAPLFAGGDPDPREECQEHRKQLLELLRSGQAPPEHVINIKAVINAIERDCKPADFYQNGAPVDIEDFLPYVPIYTATRVFDCFYQSANYAPTGHGSVHHQTDISNTRPDPSSSLQ</sequence>